<gene>
    <name evidence="1" type="ORF">F8144_03010</name>
</gene>
<dbReference type="EMBL" id="WBKG01000002">
    <property type="protein sequence ID" value="KAB1990059.1"/>
    <property type="molecule type" value="Genomic_DNA"/>
</dbReference>
<proteinExistence type="predicted"/>
<accession>A0A7J5DMR4</accession>
<evidence type="ECO:0000313" key="2">
    <source>
        <dbReference type="Proteomes" id="UP000442990"/>
    </source>
</evidence>
<dbReference type="Proteomes" id="UP000442990">
    <property type="component" value="Unassembled WGS sequence"/>
</dbReference>
<name>A0A7J5DMR4_9ACTN</name>
<keyword evidence="2" id="KW-1185">Reference proteome</keyword>
<protein>
    <submittedName>
        <fullName evidence="1">Uncharacterized protein</fullName>
    </submittedName>
</protein>
<dbReference type="AlphaFoldDB" id="A0A7J5DMR4"/>
<organism evidence="1 2">
    <name type="scientific">Streptomyces triticiradicis</name>
    <dbReference type="NCBI Taxonomy" id="2651189"/>
    <lineage>
        <taxon>Bacteria</taxon>
        <taxon>Bacillati</taxon>
        <taxon>Actinomycetota</taxon>
        <taxon>Actinomycetes</taxon>
        <taxon>Kitasatosporales</taxon>
        <taxon>Streptomycetaceae</taxon>
        <taxon>Streptomyces</taxon>
    </lineage>
</organism>
<reference evidence="1 2" key="1">
    <citation type="submission" date="2019-09" db="EMBL/GenBank/DDBJ databases">
        <title>Isolation and identification of active actinomycetes.</title>
        <authorList>
            <person name="Yu Z."/>
            <person name="Han C."/>
            <person name="Yu B."/>
        </authorList>
    </citation>
    <scope>NUCLEOTIDE SEQUENCE [LARGE SCALE GENOMIC DNA]</scope>
    <source>
        <strain evidence="1 2">NEAU-H2</strain>
    </source>
</reference>
<sequence>MDLTHTERAGRIDVEIGELVLDGFPRVDRDRVAEAFRRELTRLVREYGVPVADDLVGDGHGEGDGDAGLALDVVRGLPPLPYTVSSDRLGTALARSVHAGLTTGRGRRPEPGRP</sequence>
<evidence type="ECO:0000313" key="1">
    <source>
        <dbReference type="EMBL" id="KAB1990059.1"/>
    </source>
</evidence>
<dbReference type="RefSeq" id="WP_151467594.1">
    <property type="nucleotide sequence ID" value="NZ_WBKG01000002.1"/>
</dbReference>
<comment type="caution">
    <text evidence="1">The sequence shown here is derived from an EMBL/GenBank/DDBJ whole genome shotgun (WGS) entry which is preliminary data.</text>
</comment>